<feature type="compositionally biased region" description="Basic residues" evidence="1">
    <location>
        <begin position="1"/>
        <end position="13"/>
    </location>
</feature>
<feature type="compositionally biased region" description="Basic and acidic residues" evidence="1">
    <location>
        <begin position="55"/>
        <end position="64"/>
    </location>
</feature>
<dbReference type="InterPro" id="IPR036691">
    <property type="entry name" value="Endo/exonu/phosph_ase_sf"/>
</dbReference>
<feature type="domain" description="Reverse transcriptase" evidence="2">
    <location>
        <begin position="1062"/>
        <end position="1341"/>
    </location>
</feature>
<dbReference type="InterPro" id="IPR025558">
    <property type="entry name" value="DUF4283"/>
</dbReference>
<dbReference type="SUPFAM" id="SSF56672">
    <property type="entry name" value="DNA/RNA polymerases"/>
    <property type="match status" value="1"/>
</dbReference>
<feature type="compositionally biased region" description="Polar residues" evidence="1">
    <location>
        <begin position="433"/>
        <end position="446"/>
    </location>
</feature>
<dbReference type="GO" id="GO:0003964">
    <property type="term" value="F:RNA-directed DNA polymerase activity"/>
    <property type="evidence" value="ECO:0007669"/>
    <property type="project" value="UniProtKB-KW"/>
</dbReference>
<protein>
    <submittedName>
        <fullName evidence="3">RNA-directed DNA polymerase, eukaryota, Reverse transcriptase zinc-binding domain protein</fullName>
    </submittedName>
</protein>
<dbReference type="InterPro" id="IPR043502">
    <property type="entry name" value="DNA/RNA_pol_sf"/>
</dbReference>
<proteinExistence type="predicted"/>
<evidence type="ECO:0000259" key="2">
    <source>
        <dbReference type="PROSITE" id="PS50878"/>
    </source>
</evidence>
<dbReference type="PANTHER" id="PTHR33116">
    <property type="entry name" value="REVERSE TRANSCRIPTASE ZINC-BINDING DOMAIN-CONTAINING PROTEIN-RELATED-RELATED"/>
    <property type="match status" value="1"/>
</dbReference>
<feature type="region of interest" description="Disordered" evidence="1">
    <location>
        <begin position="130"/>
        <end position="167"/>
    </location>
</feature>
<evidence type="ECO:0000313" key="3">
    <source>
        <dbReference type="EMBL" id="PWA48938.1"/>
    </source>
</evidence>
<dbReference type="PANTHER" id="PTHR33116:SF84">
    <property type="entry name" value="RNA-DIRECTED DNA POLYMERASE"/>
    <property type="match status" value="1"/>
</dbReference>
<accession>A0A2U1LIW2</accession>
<sequence>MSNSRPKRRNKRSTKYDDDYVSDSIAGKNNKKSNNNGDEDIGENDVGKMGSVNKGKNDDKCCSDSDVYKLEKDVDGDECVATEVGKDVGDSSIGIQKKGMNNDGTNNDVIGTTSDKPGNPVDVVNEVTGCKSPDTSSSMLNNIDSSSGTGNNNAASPNKPKNASYADKLNNNMDASINKLYQIPTVLNEDGHEYVIFDDDIIDEGSKKWELTACGFFVGYKMTISELSFHLFKMWSKFGLKQILNNENGTFVFKFNNAQGLQTVIESGPWIVNNKPMVVQKWSTSINMDKTEPITLPVWIKLTNLPLEAWNSKGLSALASRIGTPLIMDAMTTKMCTQGVGRLGYARVLVEADATKGLNDTIEVLYKSKDDGQQFVKKVQVVYDWKPPVCSHCKVFGHSYEACLKREKTVEKTTGTQADEEGFVQANKRKDNNGNGSRQVPQQAKNTVHKEKPKGPPKPMYKQKEKQEAGPSKPAVNVNMNSTGTQQSSPRRAYNVGSETMQAVKLTANKYAILGDQEEDKNERMPLSDQEKEIVDKYVSNKSKPPETVMGKWKQNMFSYFTKSWDAKYGKDMNDNNDILNGKEVFAETSELAKFMTANEVSGKGSDLLETHMKKNRIDKVCTNVFGSWQWQHNVQLCNKGCRITVGWDANNVNCSLVHATDQAMLYHIDILSTQKTLFCTFIYAANRGKDRRKLWKDLIIFDRIVGMNSWIMMGDVNVCLNLEDHSEGISHFTQDMIEFQECINTVEMEDVNGSGLHFTWTKSLLNQKATVLKKIDRVMGNSKFIDQFNNANVMFLPYGISDHSPAILTIPQAMHKRNKSFRFANYVADKRGFKELVAENWNLEVEGHDMYRLVKKLKSLKPHLNNFNWSNGNLFDKVADLRKKLHDIQKAIDDDPHNTSLRQEESEVLIEYKEAITDEEKLLRQKAKVNWLDVGDKNSAYFHKVIKGRANRNRIMTVCGEDGTRYAYKDVAEQFVKHFEGFLGINPQVGKLTDDDDRIFVNKVSTTEAEIMVSDITDEEIKMALFDIDDNKAPGPDGFTSKFFKKAWHTVKQDFCNAIKEFFVKGKLLGEINATLIALVPKSTTPQKVSDFRPIACCNVFYKCISKILTNRIKVALSQVVEENQSAFIPGRAITDNILLTQELLKGYNCINGPKRVSFKIDIQKAYDTVNWEFIEEIMIKFGFPRQMVDWIMVCITTSKFTICVNGERHGYFKGGRGLRQGDPISPYIFTLVMEMLNLIVKDEIQKDGRFKYHFGCKQLKITHLCFADDLIMLCHGGMESVNVLKKALNKFSDVSGLYPNLGKCTMFCGSIDEETKNVIKSVLPFKEGKLPVRYLGVPLVTKKIGVADCKQLVDNVQRKLNDWKNKSLSYAGRAQLIASVLSSMQVYWGSVFILPKSVIDDIEKLFKRFLWNCGDSCSGKAKVAWKDVCKTKDQGGLGFKSLEMWNKTLLVKHLWNVASRKESLWVKWVNVVKLKNRSVWDVTVDTKDSWFWKNILKFRDWVGKNMRYQIGNGKSINVWHDIWKNDQRLSNHISKKDIFYAGLNDTDKLADIIDDSGWKWPIHWSQKYPIIANLEVPVLNNVPDKAVWIDKNGNVKEFATNTVWKDVRSEGATVRWKNLVWYSHCIPKHAFILWLAVKNKLCTQDKLQKWYPNKVYECSLCKNGNDSHNHLFFECEYSKVVWGMLSKKAKIHESEDHWDEIVNKMSSYGESRSVWEIIKKLCLAAAVYHIWNERNGRLFGGSNNTAETLFNVICEDIRAKLVTVKVRQCANVIDAETRWSVKFGRKIQ</sequence>
<feature type="region of interest" description="Disordered" evidence="1">
    <location>
        <begin position="1"/>
        <end position="64"/>
    </location>
</feature>
<dbReference type="STRING" id="35608.A0A2U1LIW2"/>
<dbReference type="InterPro" id="IPR000477">
    <property type="entry name" value="RT_dom"/>
</dbReference>
<dbReference type="Pfam" id="PF13966">
    <property type="entry name" value="zf-RVT"/>
    <property type="match status" value="1"/>
</dbReference>
<keyword evidence="4" id="KW-1185">Reference proteome</keyword>
<evidence type="ECO:0000256" key="1">
    <source>
        <dbReference type="SAM" id="MobiDB-lite"/>
    </source>
</evidence>
<gene>
    <name evidence="3" type="ORF">CTI12_AA352980</name>
</gene>
<reference evidence="3 4" key="1">
    <citation type="journal article" date="2018" name="Mol. Plant">
        <title>The genome of Artemisia annua provides insight into the evolution of Asteraceae family and artemisinin biosynthesis.</title>
        <authorList>
            <person name="Shen Q."/>
            <person name="Zhang L."/>
            <person name="Liao Z."/>
            <person name="Wang S."/>
            <person name="Yan T."/>
            <person name="Shi P."/>
            <person name="Liu M."/>
            <person name="Fu X."/>
            <person name="Pan Q."/>
            <person name="Wang Y."/>
            <person name="Lv Z."/>
            <person name="Lu X."/>
            <person name="Zhang F."/>
            <person name="Jiang W."/>
            <person name="Ma Y."/>
            <person name="Chen M."/>
            <person name="Hao X."/>
            <person name="Li L."/>
            <person name="Tang Y."/>
            <person name="Lv G."/>
            <person name="Zhou Y."/>
            <person name="Sun X."/>
            <person name="Brodelius P.E."/>
            <person name="Rose J.K.C."/>
            <person name="Tang K."/>
        </authorList>
    </citation>
    <scope>NUCLEOTIDE SEQUENCE [LARGE SCALE GENOMIC DNA]</scope>
    <source>
        <strain evidence="4">cv. Huhao1</strain>
        <tissue evidence="3">Leaf</tissue>
    </source>
</reference>
<keyword evidence="3" id="KW-0808">Transferase</keyword>
<feature type="region of interest" description="Disordered" evidence="1">
    <location>
        <begin position="411"/>
        <end position="493"/>
    </location>
</feature>
<dbReference type="Pfam" id="PF14111">
    <property type="entry name" value="DUF4283"/>
    <property type="match status" value="1"/>
</dbReference>
<dbReference type="OrthoDB" id="1938625at2759"/>
<keyword evidence="3" id="KW-0695">RNA-directed DNA polymerase</keyword>
<dbReference type="Pfam" id="PF00078">
    <property type="entry name" value="RVT_1"/>
    <property type="match status" value="1"/>
</dbReference>
<dbReference type="PROSITE" id="PS50878">
    <property type="entry name" value="RT_POL"/>
    <property type="match status" value="1"/>
</dbReference>
<organism evidence="3 4">
    <name type="scientific">Artemisia annua</name>
    <name type="common">Sweet wormwood</name>
    <dbReference type="NCBI Taxonomy" id="35608"/>
    <lineage>
        <taxon>Eukaryota</taxon>
        <taxon>Viridiplantae</taxon>
        <taxon>Streptophyta</taxon>
        <taxon>Embryophyta</taxon>
        <taxon>Tracheophyta</taxon>
        <taxon>Spermatophyta</taxon>
        <taxon>Magnoliopsida</taxon>
        <taxon>eudicotyledons</taxon>
        <taxon>Gunneridae</taxon>
        <taxon>Pentapetalae</taxon>
        <taxon>asterids</taxon>
        <taxon>campanulids</taxon>
        <taxon>Asterales</taxon>
        <taxon>Asteraceae</taxon>
        <taxon>Asteroideae</taxon>
        <taxon>Anthemideae</taxon>
        <taxon>Artemisiinae</taxon>
        <taxon>Artemisia</taxon>
    </lineage>
</organism>
<dbReference type="InterPro" id="IPR026960">
    <property type="entry name" value="RVT-Znf"/>
</dbReference>
<dbReference type="EMBL" id="PKPP01009153">
    <property type="protein sequence ID" value="PWA48938.1"/>
    <property type="molecule type" value="Genomic_DNA"/>
</dbReference>
<dbReference type="SUPFAM" id="SSF56219">
    <property type="entry name" value="DNase I-like"/>
    <property type="match status" value="1"/>
</dbReference>
<evidence type="ECO:0000313" key="4">
    <source>
        <dbReference type="Proteomes" id="UP000245207"/>
    </source>
</evidence>
<name>A0A2U1LIW2_ARTAN</name>
<keyword evidence="3" id="KW-0548">Nucleotidyltransferase</keyword>
<comment type="caution">
    <text evidence="3">The sequence shown here is derived from an EMBL/GenBank/DDBJ whole genome shotgun (WGS) entry which is preliminary data.</text>
</comment>
<feature type="compositionally biased region" description="Polar residues" evidence="1">
    <location>
        <begin position="478"/>
        <end position="490"/>
    </location>
</feature>
<dbReference type="Proteomes" id="UP000245207">
    <property type="component" value="Unassembled WGS sequence"/>
</dbReference>
<dbReference type="CDD" id="cd01650">
    <property type="entry name" value="RT_nLTR_like"/>
    <property type="match status" value="1"/>
</dbReference>
<feature type="compositionally biased region" description="Low complexity" evidence="1">
    <location>
        <begin position="136"/>
        <end position="164"/>
    </location>
</feature>